<evidence type="ECO:0000313" key="2">
    <source>
        <dbReference type="EMBL" id="WBP91168.1"/>
    </source>
</evidence>
<name>A0ABY7QEM2_9ACTN</name>
<feature type="region of interest" description="Disordered" evidence="1">
    <location>
        <begin position="11"/>
        <end position="33"/>
    </location>
</feature>
<accession>A0ABY7QEM2</accession>
<organism evidence="2 3">
    <name type="scientific">Kitasatospora cathayae</name>
    <dbReference type="NCBI Taxonomy" id="3004092"/>
    <lineage>
        <taxon>Bacteria</taxon>
        <taxon>Bacillati</taxon>
        <taxon>Actinomycetota</taxon>
        <taxon>Actinomycetes</taxon>
        <taxon>Kitasatosporales</taxon>
        <taxon>Streptomycetaceae</taxon>
        <taxon>Kitasatospora</taxon>
    </lineage>
</organism>
<keyword evidence="3" id="KW-1185">Reference proteome</keyword>
<reference evidence="3" key="1">
    <citation type="submission" date="2022-12" db="EMBL/GenBank/DDBJ databases">
        <authorList>
            <person name="Mo P."/>
        </authorList>
    </citation>
    <scope>NUCLEOTIDE SEQUENCE [LARGE SCALE GENOMIC DNA]</scope>
    <source>
        <strain evidence="3">HUAS 3-15</strain>
    </source>
</reference>
<evidence type="ECO:0000256" key="1">
    <source>
        <dbReference type="SAM" id="MobiDB-lite"/>
    </source>
</evidence>
<sequence>MPADDQLARFLTSLSPASREKVQAQPQEGQEQLAAAWEDELSEDTDLDTLDELSPVAAADEAAERVVRQFFES</sequence>
<evidence type="ECO:0000313" key="3">
    <source>
        <dbReference type="Proteomes" id="UP001212821"/>
    </source>
</evidence>
<gene>
    <name evidence="2" type="ORF">O1G21_38350</name>
</gene>
<proteinExistence type="predicted"/>
<dbReference type="EMBL" id="CP115450">
    <property type="protein sequence ID" value="WBP91168.1"/>
    <property type="molecule type" value="Genomic_DNA"/>
</dbReference>
<protein>
    <submittedName>
        <fullName evidence="2">Uncharacterized protein</fullName>
    </submittedName>
</protein>
<dbReference type="Proteomes" id="UP001212821">
    <property type="component" value="Chromosome"/>
</dbReference>
<dbReference type="RefSeq" id="WP_270150365.1">
    <property type="nucleotide sequence ID" value="NZ_CP115450.1"/>
</dbReference>